<evidence type="ECO:0000256" key="1">
    <source>
        <dbReference type="ARBA" id="ARBA00022729"/>
    </source>
</evidence>
<evidence type="ECO:0000313" key="3">
    <source>
        <dbReference type="EMBL" id="KAK4296393.1"/>
    </source>
</evidence>
<comment type="caution">
    <text evidence="3">The sequence shown here is derived from an EMBL/GenBank/DDBJ whole genome shotgun (WGS) entry which is preliminary data.</text>
</comment>
<proteinExistence type="predicted"/>
<dbReference type="Proteomes" id="UP001292094">
    <property type="component" value="Unassembled WGS sequence"/>
</dbReference>
<dbReference type="AlphaFoldDB" id="A0AAE1NVB4"/>
<dbReference type="GO" id="GO:0032222">
    <property type="term" value="P:regulation of synaptic transmission, cholinergic"/>
    <property type="evidence" value="ECO:0007669"/>
    <property type="project" value="InterPro"/>
</dbReference>
<evidence type="ECO:0000313" key="4">
    <source>
        <dbReference type="Proteomes" id="UP001292094"/>
    </source>
</evidence>
<evidence type="ECO:0008006" key="5">
    <source>
        <dbReference type="Google" id="ProtNLM"/>
    </source>
</evidence>
<evidence type="ECO:0000256" key="2">
    <source>
        <dbReference type="ARBA" id="ARBA00023180"/>
    </source>
</evidence>
<dbReference type="InterPro" id="IPR031424">
    <property type="entry name" value="QVR-like"/>
</dbReference>
<keyword evidence="2" id="KW-0325">Glycoprotein</keyword>
<keyword evidence="1" id="KW-0732">Signal</keyword>
<dbReference type="PANTHER" id="PTHR38332">
    <property type="entry name" value="PROTEIN CBG11604"/>
    <property type="match status" value="1"/>
</dbReference>
<keyword evidence="4" id="KW-1185">Reference proteome</keyword>
<gene>
    <name evidence="3" type="ORF">Pmani_031109</name>
</gene>
<accession>A0AAE1NVB4</accession>
<dbReference type="Pfam" id="PF17064">
    <property type="entry name" value="QVR"/>
    <property type="match status" value="1"/>
</dbReference>
<protein>
    <recommendedName>
        <fullName evidence="5">Protein quiver</fullName>
    </recommendedName>
</protein>
<organism evidence="3 4">
    <name type="scientific">Petrolisthes manimaculis</name>
    <dbReference type="NCBI Taxonomy" id="1843537"/>
    <lineage>
        <taxon>Eukaryota</taxon>
        <taxon>Metazoa</taxon>
        <taxon>Ecdysozoa</taxon>
        <taxon>Arthropoda</taxon>
        <taxon>Crustacea</taxon>
        <taxon>Multicrustacea</taxon>
        <taxon>Malacostraca</taxon>
        <taxon>Eumalacostraca</taxon>
        <taxon>Eucarida</taxon>
        <taxon>Decapoda</taxon>
        <taxon>Pleocyemata</taxon>
        <taxon>Anomura</taxon>
        <taxon>Galatheoidea</taxon>
        <taxon>Porcellanidae</taxon>
        <taxon>Petrolisthes</taxon>
    </lineage>
</organism>
<dbReference type="EMBL" id="JAWZYT010003868">
    <property type="protein sequence ID" value="KAK4296393.1"/>
    <property type="molecule type" value="Genomic_DNA"/>
</dbReference>
<dbReference type="GO" id="GO:0030431">
    <property type="term" value="P:sleep"/>
    <property type="evidence" value="ECO:0007669"/>
    <property type="project" value="InterPro"/>
</dbReference>
<sequence>MVMGLTMEGTWPSRVPSRVPLVLLVCVFILVFTSGIGVSGLDCFRCSSFNGSDVHCGDPFHHNYSHTYLASPCLAGWKGRDGLFPASQCIKLAGYFYDTSESMVVRGCTIDSGTLTVDTELGRQSHCGLFQYDGRTVVGCLETCDEFDACNSTPSLVTSTPTLPLLLLLLLLLHYTGGMRLGGGVRAWERAFPLAPLLPSYLVGGGGS</sequence>
<name>A0AAE1NVB4_9EUCA</name>
<reference evidence="3" key="1">
    <citation type="submission" date="2023-11" db="EMBL/GenBank/DDBJ databases">
        <title>Genome assemblies of two species of porcelain crab, Petrolisthes cinctipes and Petrolisthes manimaculis (Anomura: Porcellanidae).</title>
        <authorList>
            <person name="Angst P."/>
        </authorList>
    </citation>
    <scope>NUCLEOTIDE SEQUENCE</scope>
    <source>
        <strain evidence="3">PB745_02</strain>
        <tissue evidence="3">Gill</tissue>
    </source>
</reference>
<dbReference type="PANTHER" id="PTHR38332:SF1">
    <property type="entry name" value="RE49668P"/>
    <property type="match status" value="1"/>
</dbReference>